<dbReference type="InterPro" id="IPR029752">
    <property type="entry name" value="D-isomer_DH_CS1"/>
</dbReference>
<dbReference type="PANTHER" id="PTHR10996">
    <property type="entry name" value="2-HYDROXYACID DEHYDROGENASE-RELATED"/>
    <property type="match status" value="1"/>
</dbReference>
<dbReference type="GO" id="GO:0016618">
    <property type="term" value="F:hydroxypyruvate reductase [NAD(P)H] activity"/>
    <property type="evidence" value="ECO:0007669"/>
    <property type="project" value="TreeGrafter"/>
</dbReference>
<dbReference type="CDD" id="cd05301">
    <property type="entry name" value="GDH"/>
    <property type="match status" value="1"/>
</dbReference>
<dbReference type="GO" id="GO:0051287">
    <property type="term" value="F:NAD binding"/>
    <property type="evidence" value="ECO:0007669"/>
    <property type="project" value="InterPro"/>
</dbReference>
<protein>
    <submittedName>
        <fullName evidence="6">D-glycerate dehydrogenase</fullName>
    </submittedName>
</protein>
<accession>A0A6B1DBB2</accession>
<dbReference type="InterPro" id="IPR036291">
    <property type="entry name" value="NAD(P)-bd_dom_sf"/>
</dbReference>
<sequence length="324" mass="35558">MTEGRQIAKEVPVPYQILTDSALPPEMAEMVADSCDVHIWDLTEEDPILGIIEGFLVYGHPIVPGSLMDKMPKLRCLSNFGVGVDHIVLEDAQARGLPVGYTPGFVDGATADMAFTLLMALARNLVPGWLHARGPDYLVYDGNILHGHEIYGSTLGIIGMGRVGRVVARRASGFDMTILYHNRNPSPYAEELNASYRTLEALLEEADFVVLSVPMGPETRHLISTAELERMKESAFLINVARGGVVDHEALLNALQRNLIAGAAMDVTDPEPLPRDHPLLRLDNCLILPHLGSATFQTRYQMSRRTVDNLLAGLRGEEMLSRVA</sequence>
<feature type="domain" description="D-isomer specific 2-hydroxyacid dehydrogenase NAD-binding" evidence="5">
    <location>
        <begin position="116"/>
        <end position="292"/>
    </location>
</feature>
<dbReference type="GO" id="GO:0005829">
    <property type="term" value="C:cytosol"/>
    <property type="evidence" value="ECO:0007669"/>
    <property type="project" value="TreeGrafter"/>
</dbReference>
<dbReference type="GO" id="GO:0030267">
    <property type="term" value="F:glyoxylate reductase (NADPH) activity"/>
    <property type="evidence" value="ECO:0007669"/>
    <property type="project" value="TreeGrafter"/>
</dbReference>
<dbReference type="PROSITE" id="PS00671">
    <property type="entry name" value="D_2_HYDROXYACID_DH_3"/>
    <property type="match status" value="1"/>
</dbReference>
<dbReference type="SUPFAM" id="SSF51735">
    <property type="entry name" value="NAD(P)-binding Rossmann-fold domains"/>
    <property type="match status" value="1"/>
</dbReference>
<proteinExistence type="inferred from homology"/>
<dbReference type="InterPro" id="IPR006139">
    <property type="entry name" value="D-isomer_2_OHA_DH_cat_dom"/>
</dbReference>
<name>A0A6B1DBB2_9CHLR</name>
<dbReference type="PROSITE" id="PS00065">
    <property type="entry name" value="D_2_HYDROXYACID_DH_1"/>
    <property type="match status" value="1"/>
</dbReference>
<dbReference type="InterPro" id="IPR029753">
    <property type="entry name" value="D-isomer_DH_CS"/>
</dbReference>
<dbReference type="AlphaFoldDB" id="A0A6B1DBB2"/>
<dbReference type="Pfam" id="PF02826">
    <property type="entry name" value="2-Hacid_dh_C"/>
    <property type="match status" value="1"/>
</dbReference>
<dbReference type="SUPFAM" id="SSF52283">
    <property type="entry name" value="Formate/glycerate dehydrogenase catalytic domain-like"/>
    <property type="match status" value="1"/>
</dbReference>
<comment type="similarity">
    <text evidence="1 3">Belongs to the D-isomer specific 2-hydroxyacid dehydrogenase family.</text>
</comment>
<dbReference type="Gene3D" id="3.40.50.720">
    <property type="entry name" value="NAD(P)-binding Rossmann-like Domain"/>
    <property type="match status" value="2"/>
</dbReference>
<gene>
    <name evidence="6" type="ORF">F4X14_16595</name>
</gene>
<comment type="caution">
    <text evidence="6">The sequence shown here is derived from an EMBL/GenBank/DDBJ whole genome shotgun (WGS) entry which is preliminary data.</text>
</comment>
<dbReference type="Pfam" id="PF00389">
    <property type="entry name" value="2-Hacid_dh"/>
    <property type="match status" value="1"/>
</dbReference>
<dbReference type="FunFam" id="3.40.50.720:FF:000462">
    <property type="entry name" value="Glyoxylate reductase (NADP+)"/>
    <property type="match status" value="1"/>
</dbReference>
<evidence type="ECO:0000259" key="5">
    <source>
        <dbReference type="Pfam" id="PF02826"/>
    </source>
</evidence>
<organism evidence="6">
    <name type="scientific">Caldilineaceae bacterium SB0661_bin_32</name>
    <dbReference type="NCBI Taxonomy" id="2605255"/>
    <lineage>
        <taxon>Bacteria</taxon>
        <taxon>Bacillati</taxon>
        <taxon>Chloroflexota</taxon>
        <taxon>Caldilineae</taxon>
        <taxon>Caldilineales</taxon>
        <taxon>Caldilineaceae</taxon>
    </lineage>
</organism>
<evidence type="ECO:0000256" key="3">
    <source>
        <dbReference type="RuleBase" id="RU003719"/>
    </source>
</evidence>
<dbReference type="PANTHER" id="PTHR10996:SF257">
    <property type="entry name" value="GLYOXYLATE REDUCTASE 1"/>
    <property type="match status" value="1"/>
</dbReference>
<dbReference type="InterPro" id="IPR006140">
    <property type="entry name" value="D-isomer_DH_NAD-bd"/>
</dbReference>
<evidence type="ECO:0000259" key="4">
    <source>
        <dbReference type="Pfam" id="PF00389"/>
    </source>
</evidence>
<keyword evidence="2 3" id="KW-0560">Oxidoreductase</keyword>
<dbReference type="EMBL" id="VXMH01000090">
    <property type="protein sequence ID" value="MYC96585.1"/>
    <property type="molecule type" value="Genomic_DNA"/>
</dbReference>
<reference evidence="6" key="1">
    <citation type="submission" date="2019-09" db="EMBL/GenBank/DDBJ databases">
        <title>Characterisation of the sponge microbiome using genome-centric metagenomics.</title>
        <authorList>
            <person name="Engelberts J.P."/>
            <person name="Robbins S.J."/>
            <person name="De Goeij J.M."/>
            <person name="Aranda M."/>
            <person name="Bell S.C."/>
            <person name="Webster N.S."/>
        </authorList>
    </citation>
    <scope>NUCLEOTIDE SEQUENCE</scope>
    <source>
        <strain evidence="6">SB0661_bin_32</strain>
    </source>
</reference>
<feature type="domain" description="D-isomer specific 2-hydroxyacid dehydrogenase catalytic" evidence="4">
    <location>
        <begin position="22"/>
        <end position="323"/>
    </location>
</feature>
<evidence type="ECO:0000256" key="2">
    <source>
        <dbReference type="ARBA" id="ARBA00023002"/>
    </source>
</evidence>
<dbReference type="InterPro" id="IPR050223">
    <property type="entry name" value="D-isomer_2-hydroxyacid_DH"/>
</dbReference>
<evidence type="ECO:0000313" key="6">
    <source>
        <dbReference type="EMBL" id="MYC96585.1"/>
    </source>
</evidence>
<evidence type="ECO:0000256" key="1">
    <source>
        <dbReference type="ARBA" id="ARBA00005854"/>
    </source>
</evidence>